<keyword evidence="1" id="KW-1133">Transmembrane helix</keyword>
<feature type="domain" description="FecR N-terminal" evidence="3">
    <location>
        <begin position="18"/>
        <end position="54"/>
    </location>
</feature>
<proteinExistence type="predicted"/>
<comment type="caution">
    <text evidence="4">The sequence shown here is derived from an EMBL/GenBank/DDBJ whole genome shotgun (WGS) entry which is preliminary data.</text>
</comment>
<name>A0ABV3PQC4_9HYPH</name>
<dbReference type="EMBL" id="JBFNQD010000005">
    <property type="protein sequence ID" value="MEW9307373.1"/>
    <property type="molecule type" value="Genomic_DNA"/>
</dbReference>
<sequence>MDEHKQRKDIERRIGLDARDWIVRLTSGNVSDADLQRFKAWRDLSPDHKLAFERERSFWQQLQAIDTGSAGMPLPAAAEPSRHVLMGRRSFVIGGAAVAAAAIGLVAVPRLQVWWNADLSTAVGDQREFTLPDGSVATLNTDSAVSIGYRPGLRLVELLKGEAEFKVAPDRNSVFRVAALGGNSTAKAGRFSVGILEDVATVTSAEGRIDVAGPASPTATDDPGVTGVEVAANQQTLYARGEAPRPAQSADVQAALAWRKGRIIFEGRPFSRAMAELGRYVPERIVIRPGIDRSVPVSAVFSTAEAFAAVQALAKTQGLSVRRIPGVLLLIS</sequence>
<dbReference type="RefSeq" id="WP_367624832.1">
    <property type="nucleotide sequence ID" value="NZ_JBFNQD010000005.1"/>
</dbReference>
<protein>
    <submittedName>
        <fullName evidence="4">FecR domain-containing protein</fullName>
    </submittedName>
</protein>
<dbReference type="PANTHER" id="PTHR30273:SF2">
    <property type="entry name" value="PROTEIN FECR"/>
    <property type="match status" value="1"/>
</dbReference>
<feature type="domain" description="FecR protein" evidence="2">
    <location>
        <begin position="118"/>
        <end position="209"/>
    </location>
</feature>
<evidence type="ECO:0000256" key="1">
    <source>
        <dbReference type="SAM" id="Phobius"/>
    </source>
</evidence>
<evidence type="ECO:0000259" key="3">
    <source>
        <dbReference type="Pfam" id="PF16220"/>
    </source>
</evidence>
<dbReference type="InterPro" id="IPR006860">
    <property type="entry name" value="FecR"/>
</dbReference>
<dbReference type="Gene3D" id="2.60.120.1440">
    <property type="match status" value="1"/>
</dbReference>
<keyword evidence="5" id="KW-1185">Reference proteome</keyword>
<reference evidence="4 5" key="1">
    <citation type="submission" date="2024-07" db="EMBL/GenBank/DDBJ databases">
        <title>Description of Labrys sedimenti sp. nov., isolated from a diclofenac-degrading enrichment culture.</title>
        <authorList>
            <person name="Tancsics A."/>
            <person name="Csepanyi A."/>
        </authorList>
    </citation>
    <scope>NUCLEOTIDE SEQUENCE [LARGE SCALE GENOMIC DNA]</scope>
    <source>
        <strain evidence="4 5">LMG 23578</strain>
    </source>
</reference>
<evidence type="ECO:0000313" key="4">
    <source>
        <dbReference type="EMBL" id="MEW9307373.1"/>
    </source>
</evidence>
<keyword evidence="1" id="KW-0812">Transmembrane</keyword>
<dbReference type="PANTHER" id="PTHR30273">
    <property type="entry name" value="PERIPLASMIC SIGNAL SENSOR AND SIGMA FACTOR ACTIVATOR FECR-RELATED"/>
    <property type="match status" value="1"/>
</dbReference>
<dbReference type="Proteomes" id="UP001555786">
    <property type="component" value="Unassembled WGS sequence"/>
</dbReference>
<keyword evidence="1" id="KW-0472">Membrane</keyword>
<dbReference type="InterPro" id="IPR012373">
    <property type="entry name" value="Ferrdict_sens_TM"/>
</dbReference>
<dbReference type="Pfam" id="PF04773">
    <property type="entry name" value="FecR"/>
    <property type="match status" value="1"/>
</dbReference>
<dbReference type="PIRSF" id="PIRSF018266">
    <property type="entry name" value="FecR"/>
    <property type="match status" value="1"/>
</dbReference>
<dbReference type="Pfam" id="PF16220">
    <property type="entry name" value="DUF4880"/>
    <property type="match status" value="1"/>
</dbReference>
<dbReference type="InterPro" id="IPR032623">
    <property type="entry name" value="FecR_N"/>
</dbReference>
<organism evidence="4 5">
    <name type="scientific">Labrys neptuniae</name>
    <dbReference type="NCBI Taxonomy" id="376174"/>
    <lineage>
        <taxon>Bacteria</taxon>
        <taxon>Pseudomonadati</taxon>
        <taxon>Pseudomonadota</taxon>
        <taxon>Alphaproteobacteria</taxon>
        <taxon>Hyphomicrobiales</taxon>
        <taxon>Xanthobacteraceae</taxon>
        <taxon>Labrys</taxon>
    </lineage>
</organism>
<evidence type="ECO:0000313" key="5">
    <source>
        <dbReference type="Proteomes" id="UP001555786"/>
    </source>
</evidence>
<evidence type="ECO:0000259" key="2">
    <source>
        <dbReference type="Pfam" id="PF04773"/>
    </source>
</evidence>
<feature type="transmembrane region" description="Helical" evidence="1">
    <location>
        <begin position="91"/>
        <end position="111"/>
    </location>
</feature>
<accession>A0ABV3PQC4</accession>
<gene>
    <name evidence="4" type="ORF">ABXS05_17610</name>
</gene>